<dbReference type="RefSeq" id="XP_026301371.1">
    <property type="nucleotide sequence ID" value="XM_026445586.1"/>
</dbReference>
<dbReference type="GeneID" id="725890"/>
<dbReference type="EnsemblMetazoa" id="XM_026445586">
    <property type="protein sequence ID" value="XP_026301371"/>
    <property type="gene ID" value="LOC725890"/>
</dbReference>
<keyword evidence="1" id="KW-0175">Coiled coil</keyword>
<evidence type="ECO:0000313" key="5">
    <source>
        <dbReference type="RefSeq" id="XP_026301366.1"/>
    </source>
</evidence>
<dbReference type="RefSeq" id="XP_026301367.1">
    <property type="nucleotide sequence ID" value="XM_026445582.1"/>
</dbReference>
<organism evidence="2">
    <name type="scientific">Apis mellifera</name>
    <name type="common">Honeybee</name>
    <dbReference type="NCBI Taxonomy" id="7460"/>
    <lineage>
        <taxon>Eukaryota</taxon>
        <taxon>Metazoa</taxon>
        <taxon>Ecdysozoa</taxon>
        <taxon>Arthropoda</taxon>
        <taxon>Hexapoda</taxon>
        <taxon>Insecta</taxon>
        <taxon>Pterygota</taxon>
        <taxon>Neoptera</taxon>
        <taxon>Endopterygota</taxon>
        <taxon>Hymenoptera</taxon>
        <taxon>Apocrita</taxon>
        <taxon>Aculeata</taxon>
        <taxon>Apoidea</taxon>
        <taxon>Anthophila</taxon>
        <taxon>Apidae</taxon>
        <taxon>Apis</taxon>
    </lineage>
</organism>
<protein>
    <submittedName>
        <fullName evidence="4 5">Uncharacterized protein LOC725890 isoform X1</fullName>
    </submittedName>
</protein>
<evidence type="ECO:0000313" key="4">
    <source>
        <dbReference type="RefSeq" id="XP_026301365.1"/>
    </source>
</evidence>
<evidence type="ECO:0000313" key="3">
    <source>
        <dbReference type="Proteomes" id="UP000005203"/>
    </source>
</evidence>
<evidence type="ECO:0000313" key="10">
    <source>
        <dbReference type="RefSeq" id="XP_026301371.1"/>
    </source>
</evidence>
<name>A0A7M7SS02_APIME</name>
<dbReference type="EnsemblMetazoa" id="XM_026445584">
    <property type="protein sequence ID" value="XP_026301369"/>
    <property type="gene ID" value="LOC725890"/>
</dbReference>
<dbReference type="RefSeq" id="XP_026301370.1">
    <property type="nucleotide sequence ID" value="XM_026445585.1"/>
</dbReference>
<proteinExistence type="predicted"/>
<accession>A0A7M7SS02</accession>
<dbReference type="AlphaFoldDB" id="A0A7M7SS02"/>
<accession>A0A8B8HBF7</accession>
<reference evidence="4 5" key="2">
    <citation type="submission" date="2025-04" db="UniProtKB">
        <authorList>
            <consortium name="RefSeq"/>
        </authorList>
    </citation>
    <scope>IDENTIFICATION</scope>
    <source>
        <strain evidence="4 5">DH4</strain>
        <tissue evidence="4 5">Whole body</tissue>
    </source>
</reference>
<evidence type="ECO:0000313" key="8">
    <source>
        <dbReference type="RefSeq" id="XP_026301369.1"/>
    </source>
</evidence>
<dbReference type="EnsemblMetazoa" id="XM_026445585">
    <property type="protein sequence ID" value="XP_026301370"/>
    <property type="gene ID" value="LOC725890"/>
</dbReference>
<dbReference type="KEGG" id="ame:725890"/>
<dbReference type="RefSeq" id="XP_026301369.1">
    <property type="nucleotide sequence ID" value="XM_026445584.1"/>
</dbReference>
<reference evidence="2" key="1">
    <citation type="submission" date="2021-01" db="UniProtKB">
        <authorList>
            <consortium name="EnsemblMetazoa"/>
        </authorList>
    </citation>
    <scope>IDENTIFICATION</scope>
    <source>
        <strain evidence="2">DH4</strain>
    </source>
</reference>
<accession>A0A7M7MVB1</accession>
<evidence type="ECO:0000313" key="6">
    <source>
        <dbReference type="RefSeq" id="XP_026301367.1"/>
    </source>
</evidence>
<dbReference type="EnsemblMetazoa" id="XM_026445581">
    <property type="protein sequence ID" value="XP_026301366"/>
    <property type="gene ID" value="LOC725890"/>
</dbReference>
<gene>
    <name evidence="4 5 6 7 8 9 10" type="primary">LOC725890</name>
</gene>
<dbReference type="RefSeq" id="XP_026301366.1">
    <property type="nucleotide sequence ID" value="XM_026445581.1"/>
</dbReference>
<dbReference type="EnsemblMetazoa" id="XM_026445582">
    <property type="protein sequence ID" value="XP_026301367"/>
    <property type="gene ID" value="LOC725890"/>
</dbReference>
<evidence type="ECO:0000313" key="2">
    <source>
        <dbReference type="EnsemblMetazoa" id="XP_026301371"/>
    </source>
</evidence>
<dbReference type="RefSeq" id="XP_026301368.1">
    <property type="nucleotide sequence ID" value="XM_026445583.1"/>
</dbReference>
<evidence type="ECO:0000313" key="9">
    <source>
        <dbReference type="RefSeq" id="XP_026301370.1"/>
    </source>
</evidence>
<accession>A0A8B8HCF9</accession>
<dbReference type="EnsemblMetazoa" id="XM_026445580">
    <property type="protein sequence ID" value="XP_026301365"/>
    <property type="gene ID" value="LOC725890"/>
</dbReference>
<keyword evidence="3" id="KW-1185">Reference proteome</keyword>
<evidence type="ECO:0000256" key="1">
    <source>
        <dbReference type="SAM" id="Coils"/>
    </source>
</evidence>
<sequence>MEEDEKEMEKEVGTLKIPTEGVTIGPFAKDIIVESLKPKEITKINIEKIDTQNLHTVRQLFYTFIKENIEYAKIKDKFVRNEKTFAIVRQKFIDTIDSYFQSKRSVDEARDKLNKYRQIRQVLELEDSEKKDHISEIERTIEQNLLCYEKVSVNLEEEVNQIQNEINMLSSQRIEMKLKLECGFRKYCKQKNILLHCTEKLIKILLEPEVDNLKMIQYKFNKFQRMMLRKTQVNITLILNSLNFKILKFFNLAFSFILGIRKNKKSTI</sequence>
<dbReference type="Proteomes" id="UP000005203">
    <property type="component" value="Linkage group LG15"/>
</dbReference>
<dbReference type="RefSeq" id="XP_026301365.1">
    <property type="nucleotide sequence ID" value="XM_026445580.1"/>
</dbReference>
<dbReference type="EnsemblMetazoa" id="XM_026445583">
    <property type="protein sequence ID" value="XP_026301368"/>
    <property type="gene ID" value="LOC725890"/>
</dbReference>
<feature type="coiled-coil region" evidence="1">
    <location>
        <begin position="106"/>
        <end position="179"/>
    </location>
</feature>
<evidence type="ECO:0000313" key="7">
    <source>
        <dbReference type="RefSeq" id="XP_026301368.1"/>
    </source>
</evidence>